<proteinExistence type="predicted"/>
<evidence type="ECO:0000313" key="1">
    <source>
        <dbReference type="EMBL" id="PHM22585.1"/>
    </source>
</evidence>
<sequence length="80" mass="9362">MKKSLAVKRHHMYRLKVKRGRYNNAGGQPDKTSAEICYRTPCLCSCWMCANHRDVFGMSIKEIRDRAKYTDYPQVTDGFK</sequence>
<dbReference type="AlphaFoldDB" id="A0A2D0ILD7"/>
<evidence type="ECO:0000313" key="4">
    <source>
        <dbReference type="Proteomes" id="UP000283568"/>
    </source>
</evidence>
<dbReference type="Proteomes" id="UP000225605">
    <property type="component" value="Unassembled WGS sequence"/>
</dbReference>
<gene>
    <name evidence="2" type="ORF">BDE27_1685</name>
    <name evidence="1" type="ORF">Xehl_03596</name>
</gene>
<dbReference type="EMBL" id="RAQI01000002">
    <property type="protein sequence ID" value="RKE91459.1"/>
    <property type="molecule type" value="Genomic_DNA"/>
</dbReference>
<evidence type="ECO:0000313" key="2">
    <source>
        <dbReference type="EMBL" id="RKE91459.1"/>
    </source>
</evidence>
<dbReference type="EMBL" id="NIBT01000024">
    <property type="protein sequence ID" value="PHM22585.1"/>
    <property type="molecule type" value="Genomic_DNA"/>
</dbReference>
<keyword evidence="4" id="KW-1185">Reference proteome</keyword>
<comment type="caution">
    <text evidence="1">The sequence shown here is derived from an EMBL/GenBank/DDBJ whole genome shotgun (WGS) entry which is preliminary data.</text>
</comment>
<protein>
    <submittedName>
        <fullName evidence="1">Uncharacterized protein</fullName>
    </submittedName>
</protein>
<dbReference type="Proteomes" id="UP000283568">
    <property type="component" value="Unassembled WGS sequence"/>
</dbReference>
<evidence type="ECO:0000313" key="3">
    <source>
        <dbReference type="Proteomes" id="UP000225605"/>
    </source>
</evidence>
<reference evidence="2 4" key="2">
    <citation type="submission" date="2018-09" db="EMBL/GenBank/DDBJ databases">
        <title>Genomic Encyclopedia of Archaeal and Bacterial Type Strains, Phase II (KMG-II): from individual species to whole genera.</title>
        <authorList>
            <person name="Goeker M."/>
        </authorList>
    </citation>
    <scope>NUCLEOTIDE SEQUENCE [LARGE SCALE GENOMIC DNA]</scope>
    <source>
        <strain evidence="2 4">DSM 16337</strain>
    </source>
</reference>
<reference evidence="1 3" key="1">
    <citation type="journal article" date="2017" name="Nat. Microbiol.">
        <title>Natural product diversity associated with the nematode symbionts Photorhabdus and Xenorhabdus.</title>
        <authorList>
            <person name="Tobias N.J."/>
            <person name="Wolff H."/>
            <person name="Djahanschiri B."/>
            <person name="Grundmann F."/>
            <person name="Kronenwerth M."/>
            <person name="Shi Y.M."/>
            <person name="Simonyi S."/>
            <person name="Grun P."/>
            <person name="Shapiro-Ilan D."/>
            <person name="Pidot S.J."/>
            <person name="Stinear T.P."/>
            <person name="Ebersberger I."/>
            <person name="Bode H.B."/>
        </authorList>
    </citation>
    <scope>NUCLEOTIDE SEQUENCE [LARGE SCALE GENOMIC DNA]</scope>
    <source>
        <strain evidence="1 3">DSM 16337</strain>
    </source>
</reference>
<name>A0A2D0ILD7_9GAMM</name>
<accession>A0A2D0ILD7</accession>
<organism evidence="1 3">
    <name type="scientific">Xenorhabdus ehlersii</name>
    <dbReference type="NCBI Taxonomy" id="290111"/>
    <lineage>
        <taxon>Bacteria</taxon>
        <taxon>Pseudomonadati</taxon>
        <taxon>Pseudomonadota</taxon>
        <taxon>Gammaproteobacteria</taxon>
        <taxon>Enterobacterales</taxon>
        <taxon>Morganellaceae</taxon>
        <taxon>Xenorhabdus</taxon>
    </lineage>
</organism>